<evidence type="ECO:0000313" key="3">
    <source>
        <dbReference type="Proteomes" id="UP000622707"/>
    </source>
</evidence>
<name>A0ABS1JWR6_9BURK</name>
<keyword evidence="3" id="KW-1185">Reference proteome</keyword>
<evidence type="ECO:0000256" key="1">
    <source>
        <dbReference type="ARBA" id="ARBA00008618"/>
    </source>
</evidence>
<dbReference type="InterPro" id="IPR042297">
    <property type="entry name" value="Antirestriction_sf"/>
</dbReference>
<dbReference type="Gene3D" id="3.30.70.3580">
    <property type="entry name" value="Antirestriction protein"/>
    <property type="match status" value="1"/>
</dbReference>
<dbReference type="InterPro" id="IPR004914">
    <property type="entry name" value="Antirestrict"/>
</dbReference>
<dbReference type="Pfam" id="PF03230">
    <property type="entry name" value="Antirestrict"/>
    <property type="match status" value="1"/>
</dbReference>
<dbReference type="Proteomes" id="UP000622707">
    <property type="component" value="Unassembled WGS sequence"/>
</dbReference>
<gene>
    <name evidence="2" type="ORF">JI746_26710</name>
</gene>
<protein>
    <submittedName>
        <fullName evidence="2">Antirestriction protein</fullName>
    </submittedName>
</protein>
<dbReference type="RefSeq" id="WP_201693364.1">
    <property type="nucleotide sequence ID" value="NZ_JAEQND010000022.1"/>
</dbReference>
<comment type="caution">
    <text evidence="2">The sequence shown here is derived from an EMBL/GenBank/DDBJ whole genome shotgun (WGS) entry which is preliminary data.</text>
</comment>
<proteinExistence type="inferred from homology"/>
<reference evidence="2 3" key="1">
    <citation type="journal article" date="2017" name="Int. J. Syst. Evol. Microbiol.">
        <title>Ramlibacter alkalitolerans sp. nov., alkali-tolerant bacterium isolated from soil of ginseng.</title>
        <authorList>
            <person name="Lee D.H."/>
            <person name="Cha C.J."/>
        </authorList>
    </citation>
    <scope>NUCLEOTIDE SEQUENCE [LARGE SCALE GENOMIC DNA]</scope>
    <source>
        <strain evidence="2 3">KACC 19305</strain>
    </source>
</reference>
<sequence length="138" mass="15272">MTTSSHLTSRRLSEHERIGHTAGLFGIRYLWVESYAFDTASSLCPEYDGGLWDFYVISNGGFYIVPAEGAAFQVVCANGFEGKLSAEAFGITVCLYAYSLLSFSPDADFAEKCATHYHLLRHYMLSHSEAPRILAAID</sequence>
<evidence type="ECO:0000313" key="2">
    <source>
        <dbReference type="EMBL" id="MBL0428724.1"/>
    </source>
</evidence>
<dbReference type="EMBL" id="JAEQND010000022">
    <property type="protein sequence ID" value="MBL0428724.1"/>
    <property type="molecule type" value="Genomic_DNA"/>
</dbReference>
<organism evidence="2 3">
    <name type="scientific">Ramlibacter alkalitolerans</name>
    <dbReference type="NCBI Taxonomy" id="2039631"/>
    <lineage>
        <taxon>Bacteria</taxon>
        <taxon>Pseudomonadati</taxon>
        <taxon>Pseudomonadota</taxon>
        <taxon>Betaproteobacteria</taxon>
        <taxon>Burkholderiales</taxon>
        <taxon>Comamonadaceae</taxon>
        <taxon>Ramlibacter</taxon>
    </lineage>
</organism>
<accession>A0ABS1JWR6</accession>
<comment type="similarity">
    <text evidence="1">Belongs to the antirestriction protein family.</text>
</comment>